<organism evidence="2 3">
    <name type="scientific">Streptomyces violascens</name>
    <dbReference type="NCBI Taxonomy" id="67381"/>
    <lineage>
        <taxon>Bacteria</taxon>
        <taxon>Bacillati</taxon>
        <taxon>Actinomycetota</taxon>
        <taxon>Actinomycetes</taxon>
        <taxon>Kitasatosporales</taxon>
        <taxon>Streptomycetaceae</taxon>
        <taxon>Streptomyces</taxon>
    </lineage>
</organism>
<keyword evidence="1" id="KW-0732">Signal</keyword>
<reference evidence="2" key="1">
    <citation type="submission" date="2024-05" db="EMBL/GenBank/DDBJ databases">
        <title>Whole genome shotgun sequence of Streptomyces violascens NBRC 12920.</title>
        <authorList>
            <person name="Komaki H."/>
            <person name="Tamura T."/>
        </authorList>
    </citation>
    <scope>NUCLEOTIDE SEQUENCE</scope>
    <source>
        <strain evidence="2">NBRC 12920</strain>
    </source>
</reference>
<sequence length="131" mass="13431">MFKKAVTVAALTGALALTGGTAFAFGGASTSLSNGTLSVYADDGCNVSGNCSLFYSQTSYKKTGGSSVSIQLAVWTDNRLRKTDAMTVSSGQTKTNSWGGIAKSESSSTCNITGYMVASTGKYYTPPVSVC</sequence>
<feature type="signal peptide" evidence="1">
    <location>
        <begin position="1"/>
        <end position="24"/>
    </location>
</feature>
<evidence type="ECO:0000256" key="1">
    <source>
        <dbReference type="SAM" id="SignalP"/>
    </source>
</evidence>
<evidence type="ECO:0000313" key="2">
    <source>
        <dbReference type="EMBL" id="GHI41888.1"/>
    </source>
</evidence>
<evidence type="ECO:0000313" key="3">
    <source>
        <dbReference type="Proteomes" id="UP001050808"/>
    </source>
</evidence>
<gene>
    <name evidence="2" type="ORF">Sviol_62960</name>
</gene>
<accession>A0ABQ3QX82</accession>
<comment type="caution">
    <text evidence="2">The sequence shown here is derived from an EMBL/GenBank/DDBJ whole genome shotgun (WGS) entry which is preliminary data.</text>
</comment>
<name>A0ABQ3QX82_9ACTN</name>
<dbReference type="Proteomes" id="UP001050808">
    <property type="component" value="Unassembled WGS sequence"/>
</dbReference>
<keyword evidence="3" id="KW-1185">Reference proteome</keyword>
<feature type="chain" id="PRO_5046735851" description="Secreted protein" evidence="1">
    <location>
        <begin position="25"/>
        <end position="131"/>
    </location>
</feature>
<protein>
    <recommendedName>
        <fullName evidence="4">Secreted protein</fullName>
    </recommendedName>
</protein>
<proteinExistence type="predicted"/>
<dbReference type="RefSeq" id="WP_189963381.1">
    <property type="nucleotide sequence ID" value="NZ_BMUA01000008.1"/>
</dbReference>
<dbReference type="EMBL" id="BNDY01000017">
    <property type="protein sequence ID" value="GHI41888.1"/>
    <property type="molecule type" value="Genomic_DNA"/>
</dbReference>
<evidence type="ECO:0008006" key="4">
    <source>
        <dbReference type="Google" id="ProtNLM"/>
    </source>
</evidence>